<dbReference type="PRINTS" id="PR00834">
    <property type="entry name" value="PROTEASES2C"/>
</dbReference>
<keyword evidence="4" id="KW-1133">Transmembrane helix</keyword>
<dbReference type="Proteomes" id="UP000008457">
    <property type="component" value="Chromosome"/>
</dbReference>
<feature type="domain" description="PDZ" evidence="5">
    <location>
        <begin position="300"/>
        <end position="364"/>
    </location>
</feature>
<dbReference type="InterPro" id="IPR009003">
    <property type="entry name" value="Peptidase_S1_PA"/>
</dbReference>
<dbReference type="InterPro" id="IPR001478">
    <property type="entry name" value="PDZ"/>
</dbReference>
<keyword evidence="7" id="KW-1185">Reference proteome</keyword>
<dbReference type="InterPro" id="IPR001940">
    <property type="entry name" value="Peptidase_S1C"/>
</dbReference>
<dbReference type="GO" id="GO:0006508">
    <property type="term" value="P:proteolysis"/>
    <property type="evidence" value="ECO:0007669"/>
    <property type="project" value="UniProtKB-KW"/>
</dbReference>
<evidence type="ECO:0000256" key="3">
    <source>
        <dbReference type="ARBA" id="ARBA00022801"/>
    </source>
</evidence>
<dbReference type="Pfam" id="PF13365">
    <property type="entry name" value="Trypsin_2"/>
    <property type="match status" value="1"/>
</dbReference>
<dbReference type="HOGENOM" id="CLU_020120_2_2_9"/>
<dbReference type="EMBL" id="CP002360">
    <property type="protein sequence ID" value="AEE96741.1"/>
    <property type="molecule type" value="Genomic_DNA"/>
</dbReference>
<organism evidence="6 7">
    <name type="scientific">Mahella australiensis (strain DSM 15567 / CIP 107919 / 50-1 BON)</name>
    <dbReference type="NCBI Taxonomy" id="697281"/>
    <lineage>
        <taxon>Bacteria</taxon>
        <taxon>Bacillati</taxon>
        <taxon>Bacillota</taxon>
        <taxon>Clostridia</taxon>
        <taxon>Thermoanaerobacterales</taxon>
        <taxon>Thermoanaerobacterales Family IV. Incertae Sedis</taxon>
        <taxon>Mahella</taxon>
    </lineage>
</organism>
<keyword evidence="3" id="KW-0378">Hydrolase</keyword>
<evidence type="ECO:0000256" key="2">
    <source>
        <dbReference type="ARBA" id="ARBA00022670"/>
    </source>
</evidence>
<gene>
    <name evidence="6" type="ordered locus">Mahau_1552</name>
</gene>
<comment type="similarity">
    <text evidence="1">Belongs to the peptidase S1C family.</text>
</comment>
<dbReference type="KEGG" id="mas:Mahau_1552"/>
<dbReference type="SMART" id="SM00228">
    <property type="entry name" value="PDZ"/>
    <property type="match status" value="1"/>
</dbReference>
<dbReference type="PANTHER" id="PTHR22939">
    <property type="entry name" value="SERINE PROTEASE FAMILY S1C HTRA-RELATED"/>
    <property type="match status" value="1"/>
</dbReference>
<evidence type="ECO:0000313" key="7">
    <source>
        <dbReference type="Proteomes" id="UP000008457"/>
    </source>
</evidence>
<evidence type="ECO:0000256" key="4">
    <source>
        <dbReference type="SAM" id="Phobius"/>
    </source>
</evidence>
<dbReference type="SUPFAM" id="SSF50156">
    <property type="entry name" value="PDZ domain-like"/>
    <property type="match status" value="1"/>
</dbReference>
<dbReference type="InterPro" id="IPR043504">
    <property type="entry name" value="Peptidase_S1_PA_chymotrypsin"/>
</dbReference>
<reference evidence="6 7" key="2">
    <citation type="journal article" date="2011" name="Stand. Genomic Sci.">
        <title>Complete genome sequence of Mahella australiensis type strain (50-1 BON).</title>
        <authorList>
            <person name="Sikorski J."/>
            <person name="Teshima H."/>
            <person name="Nolan M."/>
            <person name="Lucas S."/>
            <person name="Hammon N."/>
            <person name="Deshpande S."/>
            <person name="Cheng J.F."/>
            <person name="Pitluck S."/>
            <person name="Liolios K."/>
            <person name="Pagani I."/>
            <person name="Ivanova N."/>
            <person name="Huntemann M."/>
            <person name="Mavromatis K."/>
            <person name="Ovchinikova G."/>
            <person name="Pati A."/>
            <person name="Tapia R."/>
            <person name="Han C."/>
            <person name="Goodwin L."/>
            <person name="Chen A."/>
            <person name="Palaniappan K."/>
            <person name="Land M."/>
            <person name="Hauser L."/>
            <person name="Ngatchou-Djao O.D."/>
            <person name="Rohde M."/>
            <person name="Pukall R."/>
            <person name="Spring S."/>
            <person name="Abt B."/>
            <person name="Goker M."/>
            <person name="Detter J.C."/>
            <person name="Woyke T."/>
            <person name="Bristow J."/>
            <person name="Markowitz V."/>
            <person name="Hugenholtz P."/>
            <person name="Eisen J.A."/>
            <person name="Kyrpides N.C."/>
            <person name="Klenk H.P."/>
            <person name="Lapidus A."/>
        </authorList>
    </citation>
    <scope>NUCLEOTIDE SEQUENCE [LARGE SCALE GENOMIC DNA]</scope>
    <source>
        <strain evidence="7">DSM 15567 / CIP 107919 / 50-1 BON</strain>
    </source>
</reference>
<evidence type="ECO:0000256" key="1">
    <source>
        <dbReference type="ARBA" id="ARBA00010541"/>
    </source>
</evidence>
<dbReference type="STRING" id="697281.Mahau_1552"/>
<keyword evidence="2" id="KW-0645">Protease</keyword>
<reference evidence="7" key="1">
    <citation type="submission" date="2010-11" db="EMBL/GenBank/DDBJ databases">
        <title>The complete genome of Mahella australiensis DSM 15567.</title>
        <authorList>
            <consortium name="US DOE Joint Genome Institute (JGI-PGF)"/>
            <person name="Lucas S."/>
            <person name="Copeland A."/>
            <person name="Lapidus A."/>
            <person name="Bruce D."/>
            <person name="Goodwin L."/>
            <person name="Pitluck S."/>
            <person name="Kyrpides N."/>
            <person name="Mavromatis K."/>
            <person name="Pagani I."/>
            <person name="Ivanova N."/>
            <person name="Teshima H."/>
            <person name="Brettin T."/>
            <person name="Detter J.C."/>
            <person name="Han C."/>
            <person name="Tapia R."/>
            <person name="Land M."/>
            <person name="Hauser L."/>
            <person name="Markowitz V."/>
            <person name="Cheng J.-F."/>
            <person name="Hugenholtz P."/>
            <person name="Woyke T."/>
            <person name="Wu D."/>
            <person name="Spring S."/>
            <person name="Pukall R."/>
            <person name="Steenblock K."/>
            <person name="Schneider S."/>
            <person name="Klenk H.-P."/>
            <person name="Eisen J.A."/>
        </authorList>
    </citation>
    <scope>NUCLEOTIDE SEQUENCE [LARGE SCALE GENOMIC DNA]</scope>
    <source>
        <strain evidence="7">DSM 15567 / CIP 107919 / 50-1 BON</strain>
    </source>
</reference>
<dbReference type="PANTHER" id="PTHR22939:SF129">
    <property type="entry name" value="SERINE PROTEASE HTRA2, MITOCHONDRIAL"/>
    <property type="match status" value="1"/>
</dbReference>
<sequence length="379" mass="40390">MIKYDKRQGFVMLKSKRMTIFITALVSVALSFIVFTLWMGYNKSPVQRPQSTAQEEASADDDNALDGVTPIVRKAAPAVVGISTTRVTETDMFGRAQQMVQGVGSGVIVDSDGYILTNDHVAGGEAKSINVVLNDGRTMEGRTLWTDPVLDLAIVKIDGSGYINAAFGDSDTLKVGEPAIAIGTPLGLQFQHTVTSGIISALDRTLQVEADGATNFMEDLIQTDASINPGNSGGPLINAKAQVVGINTVKVATAEGMGFAIPINIAKPIVERVIATGTFTAPYIGIFAYDREIANFIQNGPKLEQGVYVIDVDRGSPADKAGIKQGDIILSIDDKQVNTMLALRRAIYSKNIGDTVKIETVSDGKKQDVGVRLASKPKQ</sequence>
<dbReference type="Pfam" id="PF13180">
    <property type="entry name" value="PDZ_2"/>
    <property type="match status" value="1"/>
</dbReference>
<proteinExistence type="inferred from homology"/>
<accession>F3ZYY2</accession>
<feature type="transmembrane region" description="Helical" evidence="4">
    <location>
        <begin position="20"/>
        <end position="41"/>
    </location>
</feature>
<dbReference type="Gene3D" id="2.30.42.10">
    <property type="match status" value="1"/>
</dbReference>
<dbReference type="eggNOG" id="COG0265">
    <property type="taxonomic scope" value="Bacteria"/>
</dbReference>
<dbReference type="AlphaFoldDB" id="F3ZYY2"/>
<dbReference type="Gene3D" id="2.40.10.10">
    <property type="entry name" value="Trypsin-like serine proteases"/>
    <property type="match status" value="2"/>
</dbReference>
<dbReference type="GO" id="GO:0004252">
    <property type="term" value="F:serine-type endopeptidase activity"/>
    <property type="evidence" value="ECO:0007669"/>
    <property type="project" value="InterPro"/>
</dbReference>
<name>F3ZYY2_MAHA5</name>
<dbReference type="OrthoDB" id="9758917at2"/>
<dbReference type="InterPro" id="IPR036034">
    <property type="entry name" value="PDZ_sf"/>
</dbReference>
<protein>
    <submittedName>
        <fullName evidence="6">Peptidase S1 and S6 chymotrypsin/Hap</fullName>
    </submittedName>
</protein>
<dbReference type="PROSITE" id="PS50106">
    <property type="entry name" value="PDZ"/>
    <property type="match status" value="1"/>
</dbReference>
<dbReference type="SUPFAM" id="SSF50494">
    <property type="entry name" value="Trypsin-like serine proteases"/>
    <property type="match status" value="1"/>
</dbReference>
<evidence type="ECO:0000313" key="6">
    <source>
        <dbReference type="EMBL" id="AEE96741.1"/>
    </source>
</evidence>
<keyword evidence="4" id="KW-0472">Membrane</keyword>
<keyword evidence="4" id="KW-0812">Transmembrane</keyword>
<evidence type="ECO:0000259" key="5">
    <source>
        <dbReference type="PROSITE" id="PS50106"/>
    </source>
</evidence>